<dbReference type="RefSeq" id="XP_033572394.1">
    <property type="nucleotide sequence ID" value="XM_033720771.1"/>
</dbReference>
<evidence type="ECO:0000313" key="3">
    <source>
        <dbReference type="Proteomes" id="UP000504636"/>
    </source>
</evidence>
<evidence type="ECO:0000313" key="4">
    <source>
        <dbReference type="RefSeq" id="XP_033572394.1"/>
    </source>
</evidence>
<dbReference type="Gene3D" id="6.10.160.20">
    <property type="match status" value="1"/>
</dbReference>
<keyword evidence="3" id="KW-1185">Reference proteome</keyword>
<organism evidence="2">
    <name type="scientific">Mytilinidion resinicola</name>
    <dbReference type="NCBI Taxonomy" id="574789"/>
    <lineage>
        <taxon>Eukaryota</taxon>
        <taxon>Fungi</taxon>
        <taxon>Dikarya</taxon>
        <taxon>Ascomycota</taxon>
        <taxon>Pezizomycotina</taxon>
        <taxon>Dothideomycetes</taxon>
        <taxon>Pleosporomycetidae</taxon>
        <taxon>Mytilinidiales</taxon>
        <taxon>Mytilinidiaceae</taxon>
        <taxon>Mytilinidion</taxon>
    </lineage>
</organism>
<protein>
    <recommendedName>
        <fullName evidence="5">Histone deacetylase complex subunit SAP30 Sin3 binding domain-containing protein</fullName>
    </recommendedName>
</protein>
<reference evidence="2 4" key="1">
    <citation type="journal article" date="2020" name="Stud. Mycol.">
        <title>101 Dothideomycetes genomes: a test case for predicting lifestyles and emergence of pathogens.</title>
        <authorList>
            <person name="Haridas S."/>
            <person name="Albert R."/>
            <person name="Binder M."/>
            <person name="Bloem J."/>
            <person name="Labutti K."/>
            <person name="Salamov A."/>
            <person name="Andreopoulos B."/>
            <person name="Baker S."/>
            <person name="Barry K."/>
            <person name="Bills G."/>
            <person name="Bluhm B."/>
            <person name="Cannon C."/>
            <person name="Castanera R."/>
            <person name="Culley D."/>
            <person name="Daum C."/>
            <person name="Ezra D."/>
            <person name="Gonzalez J."/>
            <person name="Henrissat B."/>
            <person name="Kuo A."/>
            <person name="Liang C."/>
            <person name="Lipzen A."/>
            <person name="Lutzoni F."/>
            <person name="Magnuson J."/>
            <person name="Mondo S."/>
            <person name="Nolan M."/>
            <person name="Ohm R."/>
            <person name="Pangilinan J."/>
            <person name="Park H.-J."/>
            <person name="Ramirez L."/>
            <person name="Alfaro M."/>
            <person name="Sun H."/>
            <person name="Tritt A."/>
            <person name="Yoshinaga Y."/>
            <person name="Zwiers L.-H."/>
            <person name="Turgeon B."/>
            <person name="Goodwin S."/>
            <person name="Spatafora J."/>
            <person name="Crous P."/>
            <person name="Grigoriev I."/>
        </authorList>
    </citation>
    <scope>NUCLEOTIDE SEQUENCE</scope>
    <source>
        <strain evidence="2 4">CBS 304.34</strain>
    </source>
</reference>
<dbReference type="AlphaFoldDB" id="A0A6A6Y9R0"/>
<dbReference type="Proteomes" id="UP000504636">
    <property type="component" value="Unplaced"/>
</dbReference>
<evidence type="ECO:0008006" key="5">
    <source>
        <dbReference type="Google" id="ProtNLM"/>
    </source>
</evidence>
<dbReference type="EMBL" id="MU003709">
    <property type="protein sequence ID" value="KAF2805430.1"/>
    <property type="molecule type" value="Genomic_DNA"/>
</dbReference>
<proteinExistence type="predicted"/>
<dbReference type="GeneID" id="54461664"/>
<reference evidence="4" key="2">
    <citation type="submission" date="2020-04" db="EMBL/GenBank/DDBJ databases">
        <authorList>
            <consortium name="NCBI Genome Project"/>
        </authorList>
    </citation>
    <scope>NUCLEOTIDE SEQUENCE</scope>
    <source>
        <strain evidence="4">CBS 304.34</strain>
    </source>
</reference>
<accession>A0A6A6Y9R0</accession>
<dbReference type="InterPro" id="IPR038291">
    <property type="entry name" value="SAP30_C_sf"/>
</dbReference>
<evidence type="ECO:0000313" key="2">
    <source>
        <dbReference type="EMBL" id="KAF2805430.1"/>
    </source>
</evidence>
<feature type="compositionally biased region" description="Polar residues" evidence="1">
    <location>
        <begin position="54"/>
        <end position="70"/>
    </location>
</feature>
<sequence length="173" mass="18859">MPPTKRVLQEDSTSTSILKDKLNAPQNPGSGMRGRRNGASALANGSSLKEVVSQADSASTHGGQNGQSTMSWASEDAALLQSYRRTYRLDAPSSFKNPLSHVVLSHGIGKYSPTMARQKAKRRVPKEQLAMSVRKNFNALAVNESEVIVDLLYKTKTQDKAFRARFAPPSAKK</sequence>
<name>A0A6A6Y9R0_9PEZI</name>
<dbReference type="OrthoDB" id="510958at2759"/>
<feature type="region of interest" description="Disordered" evidence="1">
    <location>
        <begin position="1"/>
        <end position="70"/>
    </location>
</feature>
<gene>
    <name evidence="2 4" type="ORF">BDZ99DRAFT_466440</name>
</gene>
<reference evidence="4" key="3">
    <citation type="submission" date="2025-04" db="UniProtKB">
        <authorList>
            <consortium name="RefSeq"/>
        </authorList>
    </citation>
    <scope>IDENTIFICATION</scope>
    <source>
        <strain evidence="4">CBS 304.34</strain>
    </source>
</reference>
<evidence type="ECO:0000256" key="1">
    <source>
        <dbReference type="SAM" id="MobiDB-lite"/>
    </source>
</evidence>